<keyword evidence="4" id="KW-1185">Reference proteome</keyword>
<evidence type="ECO:0000256" key="1">
    <source>
        <dbReference type="ARBA" id="ARBA00022786"/>
    </source>
</evidence>
<dbReference type="GO" id="GO:0031145">
    <property type="term" value="P:anaphase-promoting complex-dependent catabolic process"/>
    <property type="evidence" value="ECO:0007669"/>
    <property type="project" value="InterPro"/>
</dbReference>
<evidence type="ECO:0000256" key="2">
    <source>
        <dbReference type="SAM" id="MobiDB-lite"/>
    </source>
</evidence>
<feature type="region of interest" description="Disordered" evidence="2">
    <location>
        <begin position="1"/>
        <end position="83"/>
    </location>
</feature>
<dbReference type="GeneID" id="30995917"/>
<accession>A0A1E4RIW2</accession>
<feature type="compositionally biased region" description="Basic and acidic residues" evidence="2">
    <location>
        <begin position="30"/>
        <end position="46"/>
    </location>
</feature>
<organism evidence="3 4">
    <name type="scientific">Hyphopichia burtonii NRRL Y-1933</name>
    <dbReference type="NCBI Taxonomy" id="984485"/>
    <lineage>
        <taxon>Eukaryota</taxon>
        <taxon>Fungi</taxon>
        <taxon>Dikarya</taxon>
        <taxon>Ascomycota</taxon>
        <taxon>Saccharomycotina</taxon>
        <taxon>Pichiomycetes</taxon>
        <taxon>Debaryomycetaceae</taxon>
        <taxon>Hyphopichia</taxon>
    </lineage>
</organism>
<dbReference type="AlphaFoldDB" id="A0A1E4RIW2"/>
<keyword evidence="1" id="KW-0833">Ubl conjugation pathway</keyword>
<proteinExistence type="predicted"/>
<feature type="compositionally biased region" description="Polar residues" evidence="2">
    <location>
        <begin position="47"/>
        <end position="68"/>
    </location>
</feature>
<dbReference type="InterPro" id="IPR018860">
    <property type="entry name" value="APC_suCDC26"/>
</dbReference>
<name>A0A1E4RIW2_9ASCO</name>
<evidence type="ECO:0000313" key="4">
    <source>
        <dbReference type="Proteomes" id="UP000095085"/>
    </source>
</evidence>
<evidence type="ECO:0008006" key="5">
    <source>
        <dbReference type="Google" id="ProtNLM"/>
    </source>
</evidence>
<dbReference type="Proteomes" id="UP000095085">
    <property type="component" value="Unassembled WGS sequence"/>
</dbReference>
<dbReference type="GO" id="GO:0005680">
    <property type="term" value="C:anaphase-promoting complex"/>
    <property type="evidence" value="ECO:0007669"/>
    <property type="project" value="InterPro"/>
</dbReference>
<sequence length="83" mass="9811">MLRRPATTIKLTPEDILEYDESTHQQQVHQEQERHQFDQFQEHQSDPDSSNLSFKESSHINNQNSVNPPLNRDERIGVTRNQN</sequence>
<dbReference type="OrthoDB" id="4091035at2759"/>
<dbReference type="RefSeq" id="XP_020076279.1">
    <property type="nucleotide sequence ID" value="XM_020221368.1"/>
</dbReference>
<gene>
    <name evidence="3" type="ORF">HYPBUDRAFT_153095</name>
</gene>
<dbReference type="Pfam" id="PF10471">
    <property type="entry name" value="ANAPC_CDC26"/>
    <property type="match status" value="1"/>
</dbReference>
<evidence type="ECO:0000313" key="3">
    <source>
        <dbReference type="EMBL" id="ODV67212.1"/>
    </source>
</evidence>
<protein>
    <recommendedName>
        <fullName evidence="5">Anaphase-promoting complex subunit CDC26</fullName>
    </recommendedName>
</protein>
<reference evidence="4" key="1">
    <citation type="submission" date="2016-05" db="EMBL/GenBank/DDBJ databases">
        <title>Comparative genomics of biotechnologically important yeasts.</title>
        <authorList>
            <consortium name="DOE Joint Genome Institute"/>
            <person name="Riley R."/>
            <person name="Haridas S."/>
            <person name="Wolfe K.H."/>
            <person name="Lopes M.R."/>
            <person name="Hittinger C.T."/>
            <person name="Goker M."/>
            <person name="Salamov A."/>
            <person name="Wisecaver J."/>
            <person name="Long T.M."/>
            <person name="Aerts A.L."/>
            <person name="Barry K."/>
            <person name="Choi C."/>
            <person name="Clum A."/>
            <person name="Coughlan A.Y."/>
            <person name="Deshpande S."/>
            <person name="Douglass A.P."/>
            <person name="Hanson S.J."/>
            <person name="Klenk H.-P."/>
            <person name="Labutti K."/>
            <person name="Lapidus A."/>
            <person name="Lindquist E."/>
            <person name="Lipzen A."/>
            <person name="Meier-Kolthoff J.P."/>
            <person name="Ohm R.A."/>
            <person name="Otillar R.P."/>
            <person name="Pangilinan J."/>
            <person name="Peng Y."/>
            <person name="Rokas A."/>
            <person name="Rosa C.A."/>
            <person name="Scheuner C."/>
            <person name="Sibirny A.A."/>
            <person name="Slot J.C."/>
            <person name="Stielow J.B."/>
            <person name="Sun H."/>
            <person name="Kurtzman C.P."/>
            <person name="Blackwell M."/>
            <person name="Grigoriev I.V."/>
            <person name="Jeffries T.W."/>
        </authorList>
    </citation>
    <scope>NUCLEOTIDE SEQUENCE [LARGE SCALE GENOMIC DNA]</scope>
    <source>
        <strain evidence="4">NRRL Y-1933</strain>
    </source>
</reference>
<dbReference type="EMBL" id="KV454541">
    <property type="protein sequence ID" value="ODV67212.1"/>
    <property type="molecule type" value="Genomic_DNA"/>
</dbReference>